<name>A0ABY3R6A1_9BRAD</name>
<keyword evidence="3" id="KW-1185">Reference proteome</keyword>
<evidence type="ECO:0000313" key="2">
    <source>
        <dbReference type="EMBL" id="UFZ02674.1"/>
    </source>
</evidence>
<evidence type="ECO:0000259" key="1">
    <source>
        <dbReference type="Pfam" id="PF03781"/>
    </source>
</evidence>
<organism evidence="2 3">
    <name type="scientific">Bradyrhizobium ontarionense</name>
    <dbReference type="NCBI Taxonomy" id="2898149"/>
    <lineage>
        <taxon>Bacteria</taxon>
        <taxon>Pseudomonadati</taxon>
        <taxon>Pseudomonadota</taxon>
        <taxon>Alphaproteobacteria</taxon>
        <taxon>Hyphomicrobiales</taxon>
        <taxon>Nitrobacteraceae</taxon>
        <taxon>Bradyrhizobium</taxon>
    </lineage>
</organism>
<dbReference type="InterPro" id="IPR005532">
    <property type="entry name" value="SUMF_dom"/>
</dbReference>
<sequence length="261" mass="28495">MRTDADVERAADDSSSSRDAIMVARPAVDVGQGTVAKPRIPEMVPIPGGAFSMGSNDDPSETPIHHVDIRPFALGRFPVTVGEWKDCVAAGKCADIALGPDDHPMANVSFQDTQDYVAWLSQHTGKAYRLPSEAEWEYAARGGRRTRFWWGDQMQAGMAGCGGCNESGAAQRVKVGSFRANPFSLFDMGGGVDQWVSDGWHKNYHGAPADNTPWLADGSHVHVIRSGSWKSEPRYVRAASRDNYDGRFRYPTLGFRVASSM</sequence>
<dbReference type="PANTHER" id="PTHR23150:SF35">
    <property type="entry name" value="BLL6746 PROTEIN"/>
    <property type="match status" value="1"/>
</dbReference>
<protein>
    <submittedName>
        <fullName evidence="2">Formylglycine-generating enzyme family protein</fullName>
    </submittedName>
</protein>
<reference evidence="2" key="1">
    <citation type="journal article" date="2024" name="Antonie Van Leeuwenhoek">
        <title>Bradyrhizobium ontarionense sp. nov., a novel bacterial symbiont isolated from Aeschynomene indica (Indian jointvetch), harbours photosynthesis, nitrogen fixation and nitrous oxide (N2O) reductase genes.</title>
        <authorList>
            <person name="Bromfield E.S.P."/>
            <person name="Cloutier S."/>
        </authorList>
    </citation>
    <scope>NUCLEOTIDE SEQUENCE</scope>
    <source>
        <strain evidence="2">A19</strain>
    </source>
</reference>
<dbReference type="Pfam" id="PF03781">
    <property type="entry name" value="FGE-sulfatase"/>
    <property type="match status" value="1"/>
</dbReference>
<dbReference type="RefSeq" id="WP_231318460.1">
    <property type="nucleotide sequence ID" value="NZ_CP088156.1"/>
</dbReference>
<dbReference type="SUPFAM" id="SSF56436">
    <property type="entry name" value="C-type lectin-like"/>
    <property type="match status" value="1"/>
</dbReference>
<dbReference type="Gene3D" id="3.90.1580.10">
    <property type="entry name" value="paralog of FGE (formylglycine-generating enzyme)"/>
    <property type="match status" value="1"/>
</dbReference>
<dbReference type="InterPro" id="IPR042095">
    <property type="entry name" value="SUMF_sf"/>
</dbReference>
<feature type="domain" description="Sulfatase-modifying factor enzyme-like" evidence="1">
    <location>
        <begin position="40"/>
        <end position="258"/>
    </location>
</feature>
<dbReference type="PANTHER" id="PTHR23150">
    <property type="entry name" value="SULFATASE MODIFYING FACTOR 1, 2"/>
    <property type="match status" value="1"/>
</dbReference>
<evidence type="ECO:0000313" key="3">
    <source>
        <dbReference type="Proteomes" id="UP001431010"/>
    </source>
</evidence>
<dbReference type="EMBL" id="CP088156">
    <property type="protein sequence ID" value="UFZ02674.1"/>
    <property type="molecule type" value="Genomic_DNA"/>
</dbReference>
<proteinExistence type="predicted"/>
<dbReference type="InterPro" id="IPR051043">
    <property type="entry name" value="Sulfatase_Mod_Factor_Kinase"/>
</dbReference>
<dbReference type="InterPro" id="IPR016187">
    <property type="entry name" value="CTDL_fold"/>
</dbReference>
<gene>
    <name evidence="2" type="ORF">LQG66_25820</name>
</gene>
<accession>A0ABY3R6A1</accession>
<dbReference type="Proteomes" id="UP001431010">
    <property type="component" value="Chromosome"/>
</dbReference>